<dbReference type="PROSITE" id="PS50048">
    <property type="entry name" value="ZN2_CY6_FUNGAL_2"/>
    <property type="match status" value="1"/>
</dbReference>
<feature type="domain" description="C2H2-type" evidence="9">
    <location>
        <begin position="25"/>
        <end position="54"/>
    </location>
</feature>
<dbReference type="Gene3D" id="4.10.240.10">
    <property type="entry name" value="Zn(2)-C6 fungal-type DNA-binding domain"/>
    <property type="match status" value="1"/>
</dbReference>
<dbReference type="PROSITE" id="PS00028">
    <property type="entry name" value="ZINC_FINGER_C2H2_1"/>
    <property type="match status" value="1"/>
</dbReference>
<keyword evidence="3" id="KW-0805">Transcription regulation</keyword>
<dbReference type="GO" id="GO:0003677">
    <property type="term" value="F:DNA binding"/>
    <property type="evidence" value="ECO:0007669"/>
    <property type="project" value="InterPro"/>
</dbReference>
<accession>A0A7C8MNI3</accession>
<dbReference type="EMBL" id="WUBL01000136">
    <property type="protein sequence ID" value="KAF2964793.1"/>
    <property type="molecule type" value="Genomic_DNA"/>
</dbReference>
<proteinExistence type="predicted"/>
<sequence>MTPLHPPDSDVADSTAGPLETQRRFECAIPNCRKVFRRKEHLTRHLKSHDTQLHDVLKRHIEFHPQYYKPKRDFVACTRCRESKTKCDEGSPCKPCSRREIQCVRASSSKANMNANSMAPELPPDVSSPSSSVHTPEDAKLREYVIQDPATVQRRLGIYFTEIHPIWPILHPSSITASESPSLLITSITMLASWLEGDLDHLGLFTSALDEITEIQLSINPPLPILQAMALCVLYATCCLATEGMALKAWKIHSNLVTACRFTNILAPQRGMWYASSHVSTRAEHQGHHEQCHRLAFAVLRLDAYLTAILDFPPLIRFQELSMPLSQSTCWVNVASEEERCRLLENEPMLRKKTSFSFRVHDLFGAPRPNALAPPWTKMDYQFRKEYFTARGDNMSPQTLLLWHMTSLKLHGPPDLWGLQERYYKLNTHPEPRPQASLLAWQNSNIARIALWHSAQIARIVSSEFALEQSTRVRINPLLIPALLMSAVVVCGYAYHTRLCPLCTGGGPIDLVNVFGAPDDCDRLARWLEEGKELVNWGLDVFVGFPVCQCRIAVLSKWFRELLARDEQADASLVSFLDELKAGMW</sequence>
<dbReference type="Proteomes" id="UP000481858">
    <property type="component" value="Unassembled WGS sequence"/>
</dbReference>
<dbReference type="SMART" id="SM00066">
    <property type="entry name" value="GAL4"/>
    <property type="match status" value="1"/>
</dbReference>
<evidence type="ECO:0000256" key="1">
    <source>
        <dbReference type="ARBA" id="ARBA00022723"/>
    </source>
</evidence>
<dbReference type="Gene3D" id="3.30.160.60">
    <property type="entry name" value="Classic Zinc Finger"/>
    <property type="match status" value="1"/>
</dbReference>
<dbReference type="CDD" id="cd00067">
    <property type="entry name" value="GAL4"/>
    <property type="match status" value="1"/>
</dbReference>
<dbReference type="SUPFAM" id="SSF57701">
    <property type="entry name" value="Zn2/Cys6 DNA-binding domain"/>
    <property type="match status" value="1"/>
</dbReference>
<organism evidence="10 11">
    <name type="scientific">Xylaria multiplex</name>
    <dbReference type="NCBI Taxonomy" id="323545"/>
    <lineage>
        <taxon>Eukaryota</taxon>
        <taxon>Fungi</taxon>
        <taxon>Dikarya</taxon>
        <taxon>Ascomycota</taxon>
        <taxon>Pezizomycotina</taxon>
        <taxon>Sordariomycetes</taxon>
        <taxon>Xylariomycetidae</taxon>
        <taxon>Xylariales</taxon>
        <taxon>Xylariaceae</taxon>
        <taxon>Xylaria</taxon>
    </lineage>
</organism>
<keyword evidence="4" id="KW-0804">Transcription</keyword>
<feature type="compositionally biased region" description="Low complexity" evidence="7">
    <location>
        <begin position="114"/>
        <end position="134"/>
    </location>
</feature>
<keyword evidence="11" id="KW-1185">Reference proteome</keyword>
<dbReference type="PANTHER" id="PTHR47660:SF7">
    <property type="entry name" value="TRANSCRIPTION FACTOR WITH C2H2 AND ZN(2)-CYS(6) DNA BINDING DOMAIN (EUROFUNG)"/>
    <property type="match status" value="1"/>
</dbReference>
<keyword evidence="1" id="KW-0479">Metal-binding</keyword>
<dbReference type="CDD" id="cd12148">
    <property type="entry name" value="fungal_TF_MHR"/>
    <property type="match status" value="1"/>
</dbReference>
<dbReference type="OrthoDB" id="654211at2759"/>
<dbReference type="GO" id="GO:0008270">
    <property type="term" value="F:zinc ion binding"/>
    <property type="evidence" value="ECO:0007669"/>
    <property type="project" value="UniProtKB-KW"/>
</dbReference>
<feature type="region of interest" description="Disordered" evidence="7">
    <location>
        <begin position="114"/>
        <end position="135"/>
    </location>
</feature>
<dbReference type="PROSITE" id="PS50157">
    <property type="entry name" value="ZINC_FINGER_C2H2_2"/>
    <property type="match status" value="1"/>
</dbReference>
<keyword evidence="6" id="KW-0863">Zinc-finger</keyword>
<dbReference type="InterPro" id="IPR036236">
    <property type="entry name" value="Znf_C2H2_sf"/>
</dbReference>
<dbReference type="AlphaFoldDB" id="A0A7C8MNI3"/>
<evidence type="ECO:0000256" key="7">
    <source>
        <dbReference type="SAM" id="MobiDB-lite"/>
    </source>
</evidence>
<evidence type="ECO:0000259" key="8">
    <source>
        <dbReference type="PROSITE" id="PS50048"/>
    </source>
</evidence>
<evidence type="ECO:0000313" key="10">
    <source>
        <dbReference type="EMBL" id="KAF2964793.1"/>
    </source>
</evidence>
<dbReference type="InterPro" id="IPR001138">
    <property type="entry name" value="Zn2Cys6_DnaBD"/>
</dbReference>
<dbReference type="SMART" id="SM00355">
    <property type="entry name" value="ZnF_C2H2"/>
    <property type="match status" value="1"/>
</dbReference>
<dbReference type="InParanoid" id="A0A7C8MNI3"/>
<protein>
    <recommendedName>
        <fullName evidence="12">Zn(2)-C6 fungal-type domain-containing protein</fullName>
    </recommendedName>
</protein>
<evidence type="ECO:0000256" key="5">
    <source>
        <dbReference type="ARBA" id="ARBA00023242"/>
    </source>
</evidence>
<dbReference type="InterPro" id="IPR036864">
    <property type="entry name" value="Zn2-C6_fun-type_DNA-bd_sf"/>
</dbReference>
<evidence type="ECO:0000259" key="9">
    <source>
        <dbReference type="PROSITE" id="PS50157"/>
    </source>
</evidence>
<keyword evidence="5" id="KW-0539">Nucleus</keyword>
<evidence type="ECO:0000256" key="6">
    <source>
        <dbReference type="PROSITE-ProRule" id="PRU00042"/>
    </source>
</evidence>
<dbReference type="InterPro" id="IPR007219">
    <property type="entry name" value="XnlR_reg_dom"/>
</dbReference>
<dbReference type="Pfam" id="PF04082">
    <property type="entry name" value="Fungal_trans"/>
    <property type="match status" value="1"/>
</dbReference>
<evidence type="ECO:0008006" key="12">
    <source>
        <dbReference type="Google" id="ProtNLM"/>
    </source>
</evidence>
<dbReference type="GO" id="GO:0006351">
    <property type="term" value="P:DNA-templated transcription"/>
    <property type="evidence" value="ECO:0007669"/>
    <property type="project" value="InterPro"/>
</dbReference>
<evidence type="ECO:0000313" key="11">
    <source>
        <dbReference type="Proteomes" id="UP000481858"/>
    </source>
</evidence>
<name>A0A7C8MNI3_9PEZI</name>
<reference evidence="10 11" key="1">
    <citation type="submission" date="2019-12" db="EMBL/GenBank/DDBJ databases">
        <title>Draft genome sequence of the ascomycete Xylaria multiplex DSM 110363.</title>
        <authorList>
            <person name="Buettner E."/>
            <person name="Kellner H."/>
        </authorList>
    </citation>
    <scope>NUCLEOTIDE SEQUENCE [LARGE SCALE GENOMIC DNA]</scope>
    <source>
        <strain evidence="10 11">DSM 110363</strain>
    </source>
</reference>
<dbReference type="GO" id="GO:0000981">
    <property type="term" value="F:DNA-binding transcription factor activity, RNA polymerase II-specific"/>
    <property type="evidence" value="ECO:0007669"/>
    <property type="project" value="InterPro"/>
</dbReference>
<evidence type="ECO:0000256" key="2">
    <source>
        <dbReference type="ARBA" id="ARBA00022833"/>
    </source>
</evidence>
<evidence type="ECO:0000256" key="3">
    <source>
        <dbReference type="ARBA" id="ARBA00023015"/>
    </source>
</evidence>
<evidence type="ECO:0000256" key="4">
    <source>
        <dbReference type="ARBA" id="ARBA00023163"/>
    </source>
</evidence>
<gene>
    <name evidence="10" type="ORF">GQX73_g8777</name>
</gene>
<dbReference type="Pfam" id="PF00172">
    <property type="entry name" value="Zn_clus"/>
    <property type="match status" value="1"/>
</dbReference>
<dbReference type="PANTHER" id="PTHR47660">
    <property type="entry name" value="TRANSCRIPTION FACTOR WITH C2H2 AND ZN(2)-CYS(6) DNA BINDING DOMAIN (EUROFUNG)-RELATED-RELATED"/>
    <property type="match status" value="1"/>
</dbReference>
<comment type="caution">
    <text evidence="10">The sequence shown here is derived from an EMBL/GenBank/DDBJ whole genome shotgun (WGS) entry which is preliminary data.</text>
</comment>
<feature type="domain" description="Zn(2)-C6 fungal-type" evidence="8">
    <location>
        <begin position="76"/>
        <end position="105"/>
    </location>
</feature>
<keyword evidence="2" id="KW-0862">Zinc</keyword>
<dbReference type="InterPro" id="IPR013087">
    <property type="entry name" value="Znf_C2H2_type"/>
</dbReference>
<dbReference type="SUPFAM" id="SSF57667">
    <property type="entry name" value="beta-beta-alpha zinc fingers"/>
    <property type="match status" value="1"/>
</dbReference>
<dbReference type="PROSITE" id="PS00463">
    <property type="entry name" value="ZN2_CY6_FUNGAL_1"/>
    <property type="match status" value="1"/>
</dbReference>